<keyword evidence="2" id="KW-1185">Reference proteome</keyword>
<organism evidence="1 2">
    <name type="scientific">Roseateles amylovorans</name>
    <dbReference type="NCBI Taxonomy" id="2978473"/>
    <lineage>
        <taxon>Bacteria</taxon>
        <taxon>Pseudomonadati</taxon>
        <taxon>Pseudomonadota</taxon>
        <taxon>Betaproteobacteria</taxon>
        <taxon>Burkholderiales</taxon>
        <taxon>Sphaerotilaceae</taxon>
        <taxon>Roseateles</taxon>
    </lineage>
</organism>
<dbReference type="Proteomes" id="UP001064933">
    <property type="component" value="Chromosome"/>
</dbReference>
<evidence type="ECO:0000313" key="2">
    <source>
        <dbReference type="Proteomes" id="UP001064933"/>
    </source>
</evidence>
<protein>
    <submittedName>
        <fullName evidence="1">Uncharacterized protein</fullName>
    </submittedName>
</protein>
<proteinExistence type="predicted"/>
<evidence type="ECO:0000313" key="1">
    <source>
        <dbReference type="EMBL" id="UXH78280.1"/>
    </source>
</evidence>
<dbReference type="RefSeq" id="WP_261758061.1">
    <property type="nucleotide sequence ID" value="NZ_CP104562.2"/>
</dbReference>
<accession>A0ABY6AZQ8</accession>
<reference evidence="1" key="1">
    <citation type="submission" date="2022-10" db="EMBL/GenBank/DDBJ databases">
        <title>Characterization and whole genome sequencing of a new Roseateles species, isolated from fresh water.</title>
        <authorList>
            <person name="Guliayeva D.Y."/>
            <person name="Akhremchuk A.E."/>
            <person name="Sikolenko M.A."/>
            <person name="Valentovich L.N."/>
            <person name="Sidarenka A.V."/>
        </authorList>
    </citation>
    <scope>NUCLEOTIDE SEQUENCE</scope>
    <source>
        <strain evidence="1">BIM B-1768</strain>
    </source>
</reference>
<name>A0ABY6AZQ8_9BURK</name>
<sequence>MSISSSGAAIGGAQSAGASATAQALMDQLAAQSKQTIANNLAMGRMSQESAMSEALGKKFKAGGDSVKGLV</sequence>
<dbReference type="EMBL" id="CP104562">
    <property type="protein sequence ID" value="UXH78280.1"/>
    <property type="molecule type" value="Genomic_DNA"/>
</dbReference>
<gene>
    <name evidence="1" type="ORF">N4261_25585</name>
</gene>